<dbReference type="OrthoDB" id="177437at2157"/>
<sequence length="148" mass="16167">MFRLRYWRSLLADDSWRYAIVGGLLAVPFVARSYQRTGTGLEFESLFVAGLLVGYFFRGPTAAVSRVGSRTGVVGALPALLWMLSDTIVFLFAELGSPYEFRLVQFGFVIMFGMIGVLIAAVTGAIGARIGNWLRGKFGVDQSTVVAQ</sequence>
<evidence type="ECO:0000313" key="3">
    <source>
        <dbReference type="Proteomes" id="UP000011632"/>
    </source>
</evidence>
<evidence type="ECO:0000313" key="2">
    <source>
        <dbReference type="EMBL" id="ELY68460.1"/>
    </source>
</evidence>
<feature type="transmembrane region" description="Helical" evidence="1">
    <location>
        <begin position="105"/>
        <end position="128"/>
    </location>
</feature>
<gene>
    <name evidence="2" type="ORF">C489_07155</name>
</gene>
<name>L9Y334_9EURY</name>
<keyword evidence="1" id="KW-0472">Membrane</keyword>
<reference evidence="2 3" key="1">
    <citation type="journal article" date="2014" name="PLoS Genet.">
        <title>Phylogenetically driven sequencing of extremely halophilic archaea reveals strategies for static and dynamic osmo-response.</title>
        <authorList>
            <person name="Becker E.A."/>
            <person name="Seitzer P.M."/>
            <person name="Tritt A."/>
            <person name="Larsen D."/>
            <person name="Krusor M."/>
            <person name="Yao A.I."/>
            <person name="Wu D."/>
            <person name="Madern D."/>
            <person name="Eisen J.A."/>
            <person name="Darling A.E."/>
            <person name="Facciotti M.T."/>
        </authorList>
    </citation>
    <scope>NUCLEOTIDE SEQUENCE [LARGE SCALE GENOMIC DNA]</scope>
    <source>
        <strain evidence="2 3">JCM 10478</strain>
    </source>
</reference>
<keyword evidence="1" id="KW-0812">Transmembrane</keyword>
<keyword evidence="3" id="KW-1185">Reference proteome</keyword>
<dbReference type="InterPro" id="IPR040493">
    <property type="entry name" value="DUF5518"/>
</dbReference>
<dbReference type="AlphaFoldDB" id="L9Y334"/>
<dbReference type="Pfam" id="PF17647">
    <property type="entry name" value="DUF5518"/>
    <property type="match status" value="1"/>
</dbReference>
<feature type="transmembrane region" description="Helical" evidence="1">
    <location>
        <begin position="72"/>
        <end position="93"/>
    </location>
</feature>
<dbReference type="PATRIC" id="fig|1227496.3.peg.1447"/>
<organism evidence="2 3">
    <name type="scientific">Natrinema versiforme JCM 10478</name>
    <dbReference type="NCBI Taxonomy" id="1227496"/>
    <lineage>
        <taxon>Archaea</taxon>
        <taxon>Methanobacteriati</taxon>
        <taxon>Methanobacteriota</taxon>
        <taxon>Stenosarchaea group</taxon>
        <taxon>Halobacteria</taxon>
        <taxon>Halobacteriales</taxon>
        <taxon>Natrialbaceae</taxon>
        <taxon>Natrinema</taxon>
    </lineage>
</organism>
<proteinExistence type="predicted"/>
<accession>L9Y334</accession>
<comment type="caution">
    <text evidence="2">The sequence shown here is derived from an EMBL/GenBank/DDBJ whole genome shotgun (WGS) entry which is preliminary data.</text>
</comment>
<protein>
    <submittedName>
        <fullName evidence="2">Uncharacterized protein</fullName>
    </submittedName>
</protein>
<dbReference type="EMBL" id="AOID01000022">
    <property type="protein sequence ID" value="ELY68460.1"/>
    <property type="molecule type" value="Genomic_DNA"/>
</dbReference>
<dbReference type="RefSeq" id="WP_006430493.1">
    <property type="nucleotide sequence ID" value="NZ_AOID01000022.1"/>
</dbReference>
<keyword evidence="1" id="KW-1133">Transmembrane helix</keyword>
<evidence type="ECO:0000256" key="1">
    <source>
        <dbReference type="SAM" id="Phobius"/>
    </source>
</evidence>
<dbReference type="Proteomes" id="UP000011632">
    <property type="component" value="Unassembled WGS sequence"/>
</dbReference>